<reference evidence="1" key="1">
    <citation type="submission" date="2022-08" db="EMBL/GenBank/DDBJ databases">
        <title>Genome Sequence of Lecanicillium fungicola.</title>
        <authorList>
            <person name="Buettner E."/>
        </authorList>
    </citation>
    <scope>NUCLEOTIDE SEQUENCE</scope>
    <source>
        <strain evidence="1">Babe33</strain>
    </source>
</reference>
<evidence type="ECO:0000313" key="2">
    <source>
        <dbReference type="Proteomes" id="UP001143910"/>
    </source>
</evidence>
<sequence>MAPPVASSDCDSLDSPTTSTTAAGIHPALQDSRPAYYNNKATTTTILDRRPKTSSAHHLSALTTHRDASYESNIRKPLSAVPALGGAATSTTTTVTSPFLKLPPTWGGSSTNSAEPETDDSAVVASPRSNSSQPSNITKGELRTGAARRPEPLMFRRPQVTEGVSDVGADTQRLTAKSEASPLSLDGMLSAEAHNNCNSNAHNTPSNPPLSAASLKLADALHNLARRRRASTMP</sequence>
<keyword evidence="2" id="KW-1185">Reference proteome</keyword>
<name>A0ACC1N0S4_9HYPO</name>
<accession>A0ACC1N0S4</accession>
<evidence type="ECO:0000313" key="1">
    <source>
        <dbReference type="EMBL" id="KAJ2972368.1"/>
    </source>
</evidence>
<protein>
    <submittedName>
        <fullName evidence="1">Uncharacterized protein</fullName>
    </submittedName>
</protein>
<organism evidence="1 2">
    <name type="scientific">Zarea fungicola</name>
    <dbReference type="NCBI Taxonomy" id="93591"/>
    <lineage>
        <taxon>Eukaryota</taxon>
        <taxon>Fungi</taxon>
        <taxon>Dikarya</taxon>
        <taxon>Ascomycota</taxon>
        <taxon>Pezizomycotina</taxon>
        <taxon>Sordariomycetes</taxon>
        <taxon>Hypocreomycetidae</taxon>
        <taxon>Hypocreales</taxon>
        <taxon>Cordycipitaceae</taxon>
        <taxon>Zarea</taxon>
    </lineage>
</organism>
<dbReference type="Proteomes" id="UP001143910">
    <property type="component" value="Unassembled WGS sequence"/>
</dbReference>
<dbReference type="EMBL" id="JANJQO010001164">
    <property type="protein sequence ID" value="KAJ2972368.1"/>
    <property type="molecule type" value="Genomic_DNA"/>
</dbReference>
<gene>
    <name evidence="1" type="ORF">NQ176_g7199</name>
</gene>
<proteinExistence type="predicted"/>
<comment type="caution">
    <text evidence="1">The sequence shown here is derived from an EMBL/GenBank/DDBJ whole genome shotgun (WGS) entry which is preliminary data.</text>
</comment>